<dbReference type="RefSeq" id="WP_123103030.1">
    <property type="nucleotide sequence ID" value="NZ_CP127527.1"/>
</dbReference>
<dbReference type="Pfam" id="PF03466">
    <property type="entry name" value="LysR_substrate"/>
    <property type="match status" value="1"/>
</dbReference>
<gene>
    <name evidence="6" type="ORF">EC580_05650</name>
</gene>
<proteinExistence type="inferred from homology"/>
<dbReference type="OrthoDB" id="5293730at2"/>
<evidence type="ECO:0000256" key="1">
    <source>
        <dbReference type="ARBA" id="ARBA00009437"/>
    </source>
</evidence>
<accession>A0A3M8R9U8</accession>
<dbReference type="InterPro" id="IPR036390">
    <property type="entry name" value="WH_DNA-bd_sf"/>
</dbReference>
<dbReference type="SUPFAM" id="SSF53850">
    <property type="entry name" value="Periplasmic binding protein-like II"/>
    <property type="match status" value="1"/>
</dbReference>
<feature type="domain" description="HTH lysR-type" evidence="5">
    <location>
        <begin position="5"/>
        <end position="62"/>
    </location>
</feature>
<dbReference type="GO" id="GO:0000976">
    <property type="term" value="F:transcription cis-regulatory region binding"/>
    <property type="evidence" value="ECO:0007669"/>
    <property type="project" value="TreeGrafter"/>
</dbReference>
<protein>
    <submittedName>
        <fullName evidence="6">LysR family transcriptional regulator</fullName>
    </submittedName>
</protein>
<reference evidence="6" key="1">
    <citation type="submission" date="2018-10" db="EMBL/GenBank/DDBJ databases">
        <title>Acidithiobacillus sulfuriphilus sp. nov.: an extremely acidophilic sulfur-oxidizing chemolithotroph isolated from a neutral pH environment.</title>
        <authorList>
            <person name="Falagan C."/>
            <person name="Moya-Beltran A."/>
            <person name="Quatrini R."/>
            <person name="Johnson D.B."/>
        </authorList>
    </citation>
    <scope>NUCLEOTIDE SEQUENCE [LARGE SCALE GENOMIC DNA]</scope>
    <source>
        <strain evidence="6">CJ-2</strain>
    </source>
</reference>
<dbReference type="GO" id="GO:0003700">
    <property type="term" value="F:DNA-binding transcription factor activity"/>
    <property type="evidence" value="ECO:0007669"/>
    <property type="project" value="InterPro"/>
</dbReference>
<organism evidence="6">
    <name type="scientific">Acidithiobacillus sulfuriphilus</name>
    <dbReference type="NCBI Taxonomy" id="1867749"/>
    <lineage>
        <taxon>Bacteria</taxon>
        <taxon>Pseudomonadati</taxon>
        <taxon>Pseudomonadota</taxon>
        <taxon>Acidithiobacillia</taxon>
        <taxon>Acidithiobacillales</taxon>
        <taxon>Acidithiobacillaceae</taxon>
        <taxon>Acidithiobacillus</taxon>
    </lineage>
</organism>
<dbReference type="Gene3D" id="3.40.190.290">
    <property type="match status" value="1"/>
</dbReference>
<comment type="caution">
    <text evidence="6">The sequence shown here is derived from an EMBL/GenBank/DDBJ whole genome shotgun (WGS) entry which is preliminary data.</text>
</comment>
<dbReference type="PANTHER" id="PTHR30126">
    <property type="entry name" value="HTH-TYPE TRANSCRIPTIONAL REGULATOR"/>
    <property type="match status" value="1"/>
</dbReference>
<sequence length="299" mass="33740">MSLRLDAEQLLAFLAAAEAGSVSEAAATLHRGQPAISERLRKLTAAVGEPLYVREGSGIRLTAAGLALLPDIRRLRSTLQDIESLVARRRSARDGDLRIASTSLIANYLLPPYLQQFQKIYPGINLYIKSGVTYWNGINPAELDLFFFEGEMDLPNLPDYYEVSTWRTDEIIAIMPRNHPLAKAEFVEMEDILPYPIVWREPSSGVRRILEKEFLNHHIRPAHFIEVADVESVGAMVKADLGVGFVTMTAFQRRQDWDLSCVRLSSPNLRWQGYMAAPKKPRRSRALSVFLIMLRSGEM</sequence>
<dbReference type="Pfam" id="PF00126">
    <property type="entry name" value="HTH_1"/>
    <property type="match status" value="1"/>
</dbReference>
<dbReference type="PROSITE" id="PS50931">
    <property type="entry name" value="HTH_LYSR"/>
    <property type="match status" value="1"/>
</dbReference>
<evidence type="ECO:0000256" key="4">
    <source>
        <dbReference type="ARBA" id="ARBA00023163"/>
    </source>
</evidence>
<dbReference type="InterPro" id="IPR005119">
    <property type="entry name" value="LysR_subst-bd"/>
</dbReference>
<dbReference type="EMBL" id="RIZI01000149">
    <property type="protein sequence ID" value="RNF64392.1"/>
    <property type="molecule type" value="Genomic_DNA"/>
</dbReference>
<comment type="similarity">
    <text evidence="1">Belongs to the LysR transcriptional regulatory family.</text>
</comment>
<evidence type="ECO:0000256" key="2">
    <source>
        <dbReference type="ARBA" id="ARBA00023015"/>
    </source>
</evidence>
<dbReference type="SUPFAM" id="SSF46785">
    <property type="entry name" value="Winged helix' DNA-binding domain"/>
    <property type="match status" value="1"/>
</dbReference>
<evidence type="ECO:0000313" key="6">
    <source>
        <dbReference type="EMBL" id="RNF64392.1"/>
    </source>
</evidence>
<evidence type="ECO:0000259" key="5">
    <source>
        <dbReference type="PROSITE" id="PS50931"/>
    </source>
</evidence>
<dbReference type="InterPro" id="IPR036388">
    <property type="entry name" value="WH-like_DNA-bd_sf"/>
</dbReference>
<evidence type="ECO:0000256" key="3">
    <source>
        <dbReference type="ARBA" id="ARBA00023125"/>
    </source>
</evidence>
<dbReference type="InterPro" id="IPR000847">
    <property type="entry name" value="LysR_HTH_N"/>
</dbReference>
<dbReference type="CDD" id="cd05466">
    <property type="entry name" value="PBP2_LTTR_substrate"/>
    <property type="match status" value="1"/>
</dbReference>
<keyword evidence="3" id="KW-0238">DNA-binding</keyword>
<keyword evidence="4" id="KW-0804">Transcription</keyword>
<dbReference type="AlphaFoldDB" id="A0A3M8R9U8"/>
<dbReference type="PANTHER" id="PTHR30126:SF39">
    <property type="entry name" value="HTH-TYPE TRANSCRIPTIONAL REGULATOR CYSL"/>
    <property type="match status" value="1"/>
</dbReference>
<keyword evidence="2" id="KW-0805">Transcription regulation</keyword>
<dbReference type="Gene3D" id="1.10.10.10">
    <property type="entry name" value="Winged helix-like DNA-binding domain superfamily/Winged helix DNA-binding domain"/>
    <property type="match status" value="1"/>
</dbReference>
<name>A0A3M8R9U8_9PROT</name>